<accession>A0A1L3SZS9</accession>
<dbReference type="InterPro" id="IPR001505">
    <property type="entry name" value="Copper_CuA"/>
</dbReference>
<dbReference type="InterPro" id="IPR008972">
    <property type="entry name" value="Cupredoxin"/>
</dbReference>
<evidence type="ECO:0000259" key="12">
    <source>
        <dbReference type="PROSITE" id="PS50857"/>
    </source>
</evidence>
<dbReference type="GO" id="GO:0020037">
    <property type="term" value="F:heme binding"/>
    <property type="evidence" value="ECO:0007669"/>
    <property type="project" value="InterPro"/>
</dbReference>
<gene>
    <name evidence="14" type="ORF">BSQ44_26000</name>
</gene>
<comment type="similarity">
    <text evidence="2">Belongs to the cytochrome c oxidase subunit 2 family.</text>
</comment>
<evidence type="ECO:0000256" key="9">
    <source>
        <dbReference type="ARBA" id="ARBA00023136"/>
    </source>
</evidence>
<keyword evidence="3" id="KW-0813">Transport</keyword>
<evidence type="ECO:0000313" key="15">
    <source>
        <dbReference type="Proteomes" id="UP000182840"/>
    </source>
</evidence>
<keyword evidence="7 11" id="KW-0408">Iron</keyword>
<keyword evidence="5 11" id="KW-0479">Metal-binding</keyword>
<dbReference type="PROSITE" id="PS50857">
    <property type="entry name" value="COX2_CUA"/>
    <property type="match status" value="1"/>
</dbReference>
<sequence>MSGRADSGSAGEISIRVSITGKMWWWRIVYEFPDGTRFETANELRLPVGEPVELALTTADVIHSFWAPALAGKLDMIPGRINTMTVTATEEGISRGQCAEYCGGAHAFMAFHVVSSSAEEFAAWSSKESGPRVPPSQRLDEETLAAIRAGAELFKVQGCGACHTVRGGGSFGTIGPDLTHVGGRLSLAAGTLPNDAEAFVRWIANTQHIKPGNAMPQYDILSSGELAELAAYLESLK</sequence>
<evidence type="ECO:0000256" key="5">
    <source>
        <dbReference type="ARBA" id="ARBA00022723"/>
    </source>
</evidence>
<dbReference type="KEGG" id="meso:BSQ44_26000"/>
<dbReference type="SUPFAM" id="SSF46626">
    <property type="entry name" value="Cytochrome c"/>
    <property type="match status" value="1"/>
</dbReference>
<dbReference type="GO" id="GO:0016020">
    <property type="term" value="C:membrane"/>
    <property type="evidence" value="ECO:0007669"/>
    <property type="project" value="UniProtKB-SubCell"/>
</dbReference>
<evidence type="ECO:0008006" key="16">
    <source>
        <dbReference type="Google" id="ProtNLM"/>
    </source>
</evidence>
<reference evidence="14 15" key="1">
    <citation type="submission" date="2016-11" db="EMBL/GenBank/DDBJ databases">
        <title>Mesorhizobium oceanicum sp. nov., isolated from deep seawater in South China Sea.</title>
        <authorList>
            <person name="Fu G.-Y."/>
        </authorList>
    </citation>
    <scope>NUCLEOTIDE SEQUENCE [LARGE SCALE GENOMIC DNA]</scope>
    <source>
        <strain evidence="14 15">B7</strain>
        <plasmid evidence="15">Plasmid unnamed1</plasmid>
    </source>
</reference>
<dbReference type="CDD" id="cd04213">
    <property type="entry name" value="CuRO_CcO_Caa3_II"/>
    <property type="match status" value="1"/>
</dbReference>
<dbReference type="InterPro" id="IPR036909">
    <property type="entry name" value="Cyt_c-like_dom_sf"/>
</dbReference>
<evidence type="ECO:0000256" key="10">
    <source>
        <dbReference type="ARBA" id="ARBA00047816"/>
    </source>
</evidence>
<dbReference type="AlphaFoldDB" id="A0A1L3SZS9"/>
<evidence type="ECO:0000256" key="1">
    <source>
        <dbReference type="ARBA" id="ARBA00004370"/>
    </source>
</evidence>
<evidence type="ECO:0000313" key="14">
    <source>
        <dbReference type="EMBL" id="APH74939.1"/>
    </source>
</evidence>
<evidence type="ECO:0000256" key="7">
    <source>
        <dbReference type="ARBA" id="ARBA00023004"/>
    </source>
</evidence>
<evidence type="ECO:0000259" key="13">
    <source>
        <dbReference type="PROSITE" id="PS51007"/>
    </source>
</evidence>
<evidence type="ECO:0000256" key="2">
    <source>
        <dbReference type="ARBA" id="ARBA00007866"/>
    </source>
</evidence>
<evidence type="ECO:0000256" key="11">
    <source>
        <dbReference type="PROSITE-ProRule" id="PRU00433"/>
    </source>
</evidence>
<dbReference type="Proteomes" id="UP000182840">
    <property type="component" value="Plasmid unnamed1"/>
</dbReference>
<dbReference type="EMBL" id="CP018172">
    <property type="protein sequence ID" value="APH74939.1"/>
    <property type="molecule type" value="Genomic_DNA"/>
</dbReference>
<evidence type="ECO:0000256" key="4">
    <source>
        <dbReference type="ARBA" id="ARBA00022617"/>
    </source>
</evidence>
<dbReference type="InterPro" id="IPR045187">
    <property type="entry name" value="CcO_II"/>
</dbReference>
<dbReference type="PROSITE" id="PS51007">
    <property type="entry name" value="CYTC"/>
    <property type="match status" value="1"/>
</dbReference>
<comment type="subcellular location">
    <subcellularLocation>
        <location evidence="1">Membrane</location>
    </subcellularLocation>
</comment>
<dbReference type="SUPFAM" id="SSF49503">
    <property type="entry name" value="Cupredoxins"/>
    <property type="match status" value="1"/>
</dbReference>
<dbReference type="PANTHER" id="PTHR22888">
    <property type="entry name" value="CYTOCHROME C OXIDASE, SUBUNIT II"/>
    <property type="match status" value="1"/>
</dbReference>
<keyword evidence="6" id="KW-0249">Electron transport</keyword>
<feature type="domain" description="Cytochrome c" evidence="13">
    <location>
        <begin position="145"/>
        <end position="237"/>
    </location>
</feature>
<dbReference type="GO" id="GO:0004129">
    <property type="term" value="F:cytochrome-c oxidase activity"/>
    <property type="evidence" value="ECO:0007669"/>
    <property type="project" value="UniProtKB-EC"/>
</dbReference>
<dbReference type="GO" id="GO:0005507">
    <property type="term" value="F:copper ion binding"/>
    <property type="evidence" value="ECO:0007669"/>
    <property type="project" value="InterPro"/>
</dbReference>
<geneLocation type="plasmid" evidence="14">
    <name>unnamed1</name>
</geneLocation>
<keyword evidence="14" id="KW-0614">Plasmid</keyword>
<dbReference type="GO" id="GO:0042773">
    <property type="term" value="P:ATP synthesis coupled electron transport"/>
    <property type="evidence" value="ECO:0007669"/>
    <property type="project" value="TreeGrafter"/>
</dbReference>
<dbReference type="PANTHER" id="PTHR22888:SF9">
    <property type="entry name" value="CYTOCHROME C OXIDASE SUBUNIT 2"/>
    <property type="match status" value="1"/>
</dbReference>
<evidence type="ECO:0000256" key="3">
    <source>
        <dbReference type="ARBA" id="ARBA00022448"/>
    </source>
</evidence>
<keyword evidence="15" id="KW-1185">Reference proteome</keyword>
<dbReference type="InterPro" id="IPR009056">
    <property type="entry name" value="Cyt_c-like_dom"/>
</dbReference>
<dbReference type="Gene3D" id="2.60.40.420">
    <property type="entry name" value="Cupredoxins - blue copper proteins"/>
    <property type="match status" value="1"/>
</dbReference>
<evidence type="ECO:0000256" key="8">
    <source>
        <dbReference type="ARBA" id="ARBA00023008"/>
    </source>
</evidence>
<dbReference type="InterPro" id="IPR002429">
    <property type="entry name" value="CcO_II-like_C"/>
</dbReference>
<protein>
    <recommendedName>
        <fullName evidence="16">Cytochrome c oxidase subunit II</fullName>
    </recommendedName>
</protein>
<evidence type="ECO:0000256" key="6">
    <source>
        <dbReference type="ARBA" id="ARBA00022982"/>
    </source>
</evidence>
<name>A0A1L3SZS9_9HYPH</name>
<feature type="domain" description="Cytochrome oxidase subunit II copper A binding" evidence="12">
    <location>
        <begin position="12"/>
        <end position="127"/>
    </location>
</feature>
<keyword evidence="4 11" id="KW-0349">Heme</keyword>
<dbReference type="Pfam" id="PF00034">
    <property type="entry name" value="Cytochrom_C"/>
    <property type="match status" value="1"/>
</dbReference>
<organism evidence="14 15">
    <name type="scientific">Aquibium oceanicum</name>
    <dbReference type="NCBI Taxonomy" id="1670800"/>
    <lineage>
        <taxon>Bacteria</taxon>
        <taxon>Pseudomonadati</taxon>
        <taxon>Pseudomonadota</taxon>
        <taxon>Alphaproteobacteria</taxon>
        <taxon>Hyphomicrobiales</taxon>
        <taxon>Phyllobacteriaceae</taxon>
        <taxon>Aquibium</taxon>
    </lineage>
</organism>
<keyword evidence="9" id="KW-0472">Membrane</keyword>
<dbReference type="InterPro" id="IPR034236">
    <property type="entry name" value="CuRO_CcO_Caa3_II"/>
</dbReference>
<dbReference type="PROSITE" id="PS00078">
    <property type="entry name" value="COX2"/>
    <property type="match status" value="1"/>
</dbReference>
<comment type="catalytic activity">
    <reaction evidence="10">
        <text>4 Fe(II)-[cytochrome c] + O2 + 8 H(+)(in) = 4 Fe(III)-[cytochrome c] + 2 H2O + 4 H(+)(out)</text>
        <dbReference type="Rhea" id="RHEA:11436"/>
        <dbReference type="Rhea" id="RHEA-COMP:10350"/>
        <dbReference type="Rhea" id="RHEA-COMP:14399"/>
        <dbReference type="ChEBI" id="CHEBI:15377"/>
        <dbReference type="ChEBI" id="CHEBI:15378"/>
        <dbReference type="ChEBI" id="CHEBI:15379"/>
        <dbReference type="ChEBI" id="CHEBI:29033"/>
        <dbReference type="ChEBI" id="CHEBI:29034"/>
        <dbReference type="EC" id="7.1.1.9"/>
    </reaction>
</comment>
<keyword evidence="8" id="KW-0186">Copper</keyword>
<proteinExistence type="inferred from homology"/>
<dbReference type="Pfam" id="PF00116">
    <property type="entry name" value="COX2"/>
    <property type="match status" value="1"/>
</dbReference>